<dbReference type="Pfam" id="PF02452">
    <property type="entry name" value="PemK_toxin"/>
    <property type="match status" value="1"/>
</dbReference>
<dbReference type="InterPro" id="IPR011067">
    <property type="entry name" value="Plasmid_toxin/cell-grow_inhib"/>
</dbReference>
<dbReference type="GO" id="GO:0016075">
    <property type="term" value="P:rRNA catabolic process"/>
    <property type="evidence" value="ECO:0007669"/>
    <property type="project" value="TreeGrafter"/>
</dbReference>
<dbReference type="RefSeq" id="WP_159750022.1">
    <property type="nucleotide sequence ID" value="NZ_WUQX01000001.1"/>
</dbReference>
<dbReference type="GO" id="GO:0006402">
    <property type="term" value="P:mRNA catabolic process"/>
    <property type="evidence" value="ECO:0007669"/>
    <property type="project" value="TreeGrafter"/>
</dbReference>
<reference evidence="3 4" key="1">
    <citation type="submission" date="2019-12" db="EMBL/GenBank/DDBJ databases">
        <title>Sporaefaciens musculi gen. nov., sp. nov., a novel bacterium isolated from the caecum of an obese mouse.</title>
        <authorList>
            <person name="Rasmussen T.S."/>
            <person name="Streidl T."/>
            <person name="Hitch T.C.A."/>
            <person name="Wortmann E."/>
            <person name="Deptula P."/>
            <person name="Hansen M."/>
            <person name="Nielsen D.S."/>
            <person name="Clavel T."/>
            <person name="Vogensen F.K."/>
        </authorList>
    </citation>
    <scope>NUCLEOTIDE SEQUENCE [LARGE SCALE GENOMIC DNA]</scope>
    <source>
        <strain evidence="3 4">WCA-9-b2</strain>
    </source>
</reference>
<evidence type="ECO:0000256" key="2">
    <source>
        <dbReference type="ARBA" id="ARBA00022649"/>
    </source>
</evidence>
<name>A0A7X3MDZ9_9FIRM</name>
<comment type="caution">
    <text evidence="3">The sequence shown here is derived from an EMBL/GenBank/DDBJ whole genome shotgun (WGS) entry which is preliminary data.</text>
</comment>
<keyword evidence="4" id="KW-1185">Reference proteome</keyword>
<dbReference type="GO" id="GO:0004521">
    <property type="term" value="F:RNA endonuclease activity"/>
    <property type="evidence" value="ECO:0007669"/>
    <property type="project" value="TreeGrafter"/>
</dbReference>
<dbReference type="AlphaFoldDB" id="A0A7X3MDZ9"/>
<keyword evidence="2" id="KW-1277">Toxin-antitoxin system</keyword>
<dbReference type="PANTHER" id="PTHR33988:SF2">
    <property type="entry name" value="ENDORIBONUCLEASE MAZF"/>
    <property type="match status" value="1"/>
</dbReference>
<evidence type="ECO:0000313" key="4">
    <source>
        <dbReference type="Proteomes" id="UP000460412"/>
    </source>
</evidence>
<evidence type="ECO:0000256" key="1">
    <source>
        <dbReference type="ARBA" id="ARBA00007521"/>
    </source>
</evidence>
<dbReference type="Proteomes" id="UP000460412">
    <property type="component" value="Unassembled WGS sequence"/>
</dbReference>
<dbReference type="InterPro" id="IPR003477">
    <property type="entry name" value="PemK-like"/>
</dbReference>
<evidence type="ECO:0000313" key="3">
    <source>
        <dbReference type="EMBL" id="MXP74671.1"/>
    </source>
</evidence>
<protein>
    <submittedName>
        <fullName evidence="3">Type II toxin-antitoxin system PemK/MazF family toxin</fullName>
    </submittedName>
</protein>
<dbReference type="EMBL" id="WUQX01000001">
    <property type="protein sequence ID" value="MXP74671.1"/>
    <property type="molecule type" value="Genomic_DNA"/>
</dbReference>
<accession>A0A7X3MDZ9</accession>
<dbReference type="SUPFAM" id="SSF50118">
    <property type="entry name" value="Cell growth inhibitor/plasmid maintenance toxic component"/>
    <property type="match status" value="1"/>
</dbReference>
<organism evidence="3 4">
    <name type="scientific">Sporofaciens musculi</name>
    <dbReference type="NCBI Taxonomy" id="2681861"/>
    <lineage>
        <taxon>Bacteria</taxon>
        <taxon>Bacillati</taxon>
        <taxon>Bacillota</taxon>
        <taxon>Clostridia</taxon>
        <taxon>Lachnospirales</taxon>
        <taxon>Lachnospiraceae</taxon>
        <taxon>Sporofaciens</taxon>
    </lineage>
</organism>
<gene>
    <name evidence="3" type="ORF">GN277_04550</name>
</gene>
<dbReference type="PANTHER" id="PTHR33988">
    <property type="entry name" value="ENDORIBONUCLEASE MAZF-RELATED"/>
    <property type="match status" value="1"/>
</dbReference>
<dbReference type="Gene3D" id="2.30.30.110">
    <property type="match status" value="1"/>
</dbReference>
<dbReference type="GO" id="GO:0003677">
    <property type="term" value="F:DNA binding"/>
    <property type="evidence" value="ECO:0007669"/>
    <property type="project" value="InterPro"/>
</dbReference>
<comment type="similarity">
    <text evidence="1">Belongs to the PemK/MazF family.</text>
</comment>
<proteinExistence type="inferred from homology"/>
<sequence>MKEQEKKTIRRGEIYYHDFGVTEGSIQSGRRPVLVLQADNFNAKAPTIIVAAITTVIKKCYLPSHVVLGENFGLQKPSMVLLEQISTVNKDELEDYIGYIDDEKSWISINIALKKAFGLWMVKKDRKGDIRCLCPKCLKDYMSNPNYIVHRLDPLSSTKDRCDKCQNMGYDYVVYDKRIVFGKRGRGSGQK</sequence>